<evidence type="ECO:0000256" key="1">
    <source>
        <dbReference type="ARBA" id="ARBA00004141"/>
    </source>
</evidence>
<gene>
    <name evidence="10" type="ORF">QBC46DRAFT_395421</name>
</gene>
<organism evidence="10 11">
    <name type="scientific">Diplogelasinospora grovesii</name>
    <dbReference type="NCBI Taxonomy" id="303347"/>
    <lineage>
        <taxon>Eukaryota</taxon>
        <taxon>Fungi</taxon>
        <taxon>Dikarya</taxon>
        <taxon>Ascomycota</taxon>
        <taxon>Pezizomycotina</taxon>
        <taxon>Sordariomycetes</taxon>
        <taxon>Sordariomycetidae</taxon>
        <taxon>Sordariales</taxon>
        <taxon>Diplogelasinosporaceae</taxon>
        <taxon>Diplogelasinospora</taxon>
    </lineage>
</organism>
<dbReference type="GO" id="GO:0016811">
    <property type="term" value="F:hydrolase activity, acting on carbon-nitrogen (but not peptide) bonds, in linear amides"/>
    <property type="evidence" value="ECO:0007669"/>
    <property type="project" value="InterPro"/>
</dbReference>
<dbReference type="PANTHER" id="PTHR46187">
    <property type="entry name" value="ALKALINE CERAMIDASE 3"/>
    <property type="match status" value="1"/>
</dbReference>
<feature type="transmembrane region" description="Helical" evidence="9">
    <location>
        <begin position="77"/>
        <end position="97"/>
    </location>
</feature>
<dbReference type="GO" id="GO:0005789">
    <property type="term" value="C:endoplasmic reticulum membrane"/>
    <property type="evidence" value="ECO:0007669"/>
    <property type="project" value="TreeGrafter"/>
</dbReference>
<dbReference type="Pfam" id="PF05875">
    <property type="entry name" value="Ceramidase"/>
    <property type="match status" value="1"/>
</dbReference>
<evidence type="ECO:0000256" key="9">
    <source>
        <dbReference type="SAM" id="Phobius"/>
    </source>
</evidence>
<keyword evidence="7" id="KW-0106">Calcium</keyword>
<feature type="transmembrane region" description="Helical" evidence="9">
    <location>
        <begin position="199"/>
        <end position="223"/>
    </location>
</feature>
<feature type="transmembrane region" description="Helical" evidence="9">
    <location>
        <begin position="103"/>
        <end position="123"/>
    </location>
</feature>
<feature type="binding site" evidence="7">
    <location>
        <position position="37"/>
    </location>
    <ligand>
        <name>Ca(2+)</name>
        <dbReference type="ChEBI" id="CHEBI:29108"/>
    </ligand>
</feature>
<evidence type="ECO:0000256" key="6">
    <source>
        <dbReference type="ARBA" id="ARBA00023136"/>
    </source>
</evidence>
<name>A0AAN6S057_9PEZI</name>
<dbReference type="AlphaFoldDB" id="A0AAN6S057"/>
<dbReference type="EMBL" id="MU853888">
    <property type="protein sequence ID" value="KAK3936302.1"/>
    <property type="molecule type" value="Genomic_DNA"/>
</dbReference>
<dbReference type="GO" id="GO:0046513">
    <property type="term" value="P:ceramide biosynthetic process"/>
    <property type="evidence" value="ECO:0007669"/>
    <property type="project" value="TreeGrafter"/>
</dbReference>
<feature type="transmembrane region" description="Helical" evidence="9">
    <location>
        <begin position="135"/>
        <end position="153"/>
    </location>
</feature>
<dbReference type="PANTHER" id="PTHR46187:SF3">
    <property type="entry name" value="ALKALINE CERAMIDASE 3"/>
    <property type="match status" value="1"/>
</dbReference>
<keyword evidence="11" id="KW-1185">Reference proteome</keyword>
<dbReference type="InterPro" id="IPR008901">
    <property type="entry name" value="ACER"/>
</dbReference>
<feature type="binding site" evidence="7">
    <location>
        <position position="50"/>
    </location>
    <ligand>
        <name>Ca(2+)</name>
        <dbReference type="ChEBI" id="CHEBI:29108"/>
    </ligand>
</feature>
<dbReference type="GO" id="GO:0046872">
    <property type="term" value="F:metal ion binding"/>
    <property type="evidence" value="ECO:0007669"/>
    <property type="project" value="UniProtKB-KW"/>
</dbReference>
<comment type="similarity">
    <text evidence="2">Belongs to the alkaline ceramidase family.</text>
</comment>
<evidence type="ECO:0000256" key="8">
    <source>
        <dbReference type="PIRSR" id="PIRSR608901-2"/>
    </source>
</evidence>
<keyword evidence="5 9" id="KW-1133">Transmembrane helix</keyword>
<keyword evidence="7" id="KW-0479">Metal-binding</keyword>
<comment type="cofactor">
    <cofactor evidence="8">
        <name>Zn(2+)</name>
        <dbReference type="ChEBI" id="CHEBI:29105"/>
    </cofactor>
</comment>
<evidence type="ECO:0000256" key="7">
    <source>
        <dbReference type="PIRSR" id="PIRSR608901-1"/>
    </source>
</evidence>
<keyword evidence="8" id="KW-0862">Zinc</keyword>
<feature type="binding site" evidence="8">
    <location>
        <position position="249"/>
    </location>
    <ligand>
        <name>Zn(2+)</name>
        <dbReference type="ChEBI" id="CHEBI:29105"/>
        <note>catalytic</note>
    </ligand>
</feature>
<accession>A0AAN6S057</accession>
<proteinExistence type="inferred from homology"/>
<sequence length="312" mass="35528">MRNLDTTPEMALAGAFQIPYREARDGFWGEQTSTLNWCEEDYNVTYYCAEMVNTLTNLVFIWLGIKGIRNVIKYSHDPVFILAYLGYIVVGLGSMAFHATLQYSMQLADELPMIYTVCIMGYANFSYKQPPKTRLLVAGAMMGLAGSITAYYLHAKDPTFHQAAYTLLTLATIGRGFYVTEHQLRPALRKRNPAECDQLMGRMHALAWTGIIMFLSGFCLWSLDTIFCRHIITARNRILLPWAALLEGHGWWHILTGLAYHLITWRVWLSRCLDGSEREFMLDWTPLRSAPQVVPRRGASVATPAIESKKIQ</sequence>
<evidence type="ECO:0000256" key="2">
    <source>
        <dbReference type="ARBA" id="ARBA00009780"/>
    </source>
</evidence>
<evidence type="ECO:0000313" key="10">
    <source>
        <dbReference type="EMBL" id="KAK3936302.1"/>
    </source>
</evidence>
<dbReference type="Proteomes" id="UP001303473">
    <property type="component" value="Unassembled WGS sequence"/>
</dbReference>
<reference evidence="11" key="1">
    <citation type="journal article" date="2023" name="Mol. Phylogenet. Evol.">
        <title>Genome-scale phylogeny and comparative genomics of the fungal order Sordariales.</title>
        <authorList>
            <person name="Hensen N."/>
            <person name="Bonometti L."/>
            <person name="Westerberg I."/>
            <person name="Brannstrom I.O."/>
            <person name="Guillou S."/>
            <person name="Cros-Aarteil S."/>
            <person name="Calhoun S."/>
            <person name="Haridas S."/>
            <person name="Kuo A."/>
            <person name="Mondo S."/>
            <person name="Pangilinan J."/>
            <person name="Riley R."/>
            <person name="LaButti K."/>
            <person name="Andreopoulos B."/>
            <person name="Lipzen A."/>
            <person name="Chen C."/>
            <person name="Yan M."/>
            <person name="Daum C."/>
            <person name="Ng V."/>
            <person name="Clum A."/>
            <person name="Steindorff A."/>
            <person name="Ohm R.A."/>
            <person name="Martin F."/>
            <person name="Silar P."/>
            <person name="Natvig D.O."/>
            <person name="Lalanne C."/>
            <person name="Gautier V."/>
            <person name="Ament-Velasquez S.L."/>
            <person name="Kruys A."/>
            <person name="Hutchinson M.I."/>
            <person name="Powell A.J."/>
            <person name="Barry K."/>
            <person name="Miller A.N."/>
            <person name="Grigoriev I.V."/>
            <person name="Debuchy R."/>
            <person name="Gladieux P."/>
            <person name="Hiltunen Thoren M."/>
            <person name="Johannesson H."/>
        </authorList>
    </citation>
    <scope>NUCLEOTIDE SEQUENCE [LARGE SCALE GENOMIC DNA]</scope>
    <source>
        <strain evidence="11">CBS 340.73</strain>
    </source>
</reference>
<feature type="binding site" evidence="8">
    <location>
        <position position="98"/>
    </location>
    <ligand>
        <name>Zn(2+)</name>
        <dbReference type="ChEBI" id="CHEBI:29105"/>
        <note>catalytic</note>
    </ligand>
</feature>
<evidence type="ECO:0000313" key="11">
    <source>
        <dbReference type="Proteomes" id="UP001303473"/>
    </source>
</evidence>
<keyword evidence="3 9" id="KW-0812">Transmembrane</keyword>
<keyword evidence="6 9" id="KW-0472">Membrane</keyword>
<dbReference type="GO" id="GO:0046514">
    <property type="term" value="P:ceramide catabolic process"/>
    <property type="evidence" value="ECO:0007669"/>
    <property type="project" value="TreeGrafter"/>
</dbReference>
<feature type="binding site" evidence="7">
    <location>
        <position position="39"/>
    </location>
    <ligand>
        <name>Ca(2+)</name>
        <dbReference type="ChEBI" id="CHEBI:29108"/>
    </ligand>
</feature>
<evidence type="ECO:0000256" key="4">
    <source>
        <dbReference type="ARBA" id="ARBA00022801"/>
    </source>
</evidence>
<comment type="subcellular location">
    <subcellularLocation>
        <location evidence="1">Membrane</location>
        <topology evidence="1">Multi-pass membrane protein</topology>
    </subcellularLocation>
</comment>
<comment type="caution">
    <text evidence="10">The sequence shown here is derived from an EMBL/GenBank/DDBJ whole genome shotgun (WGS) entry which is preliminary data.</text>
</comment>
<keyword evidence="4" id="KW-0378">Hydrolase</keyword>
<feature type="binding site" evidence="8">
    <location>
        <position position="253"/>
    </location>
    <ligand>
        <name>Zn(2+)</name>
        <dbReference type="ChEBI" id="CHEBI:29105"/>
        <note>catalytic</note>
    </ligand>
</feature>
<evidence type="ECO:0000256" key="5">
    <source>
        <dbReference type="ARBA" id="ARBA00022989"/>
    </source>
</evidence>
<evidence type="ECO:0000256" key="3">
    <source>
        <dbReference type="ARBA" id="ARBA00022692"/>
    </source>
</evidence>
<protein>
    <submittedName>
        <fullName evidence="10">Alkaline ceramidase 3</fullName>
    </submittedName>
</protein>